<keyword evidence="3" id="KW-1185">Reference proteome</keyword>
<dbReference type="EMBL" id="JABWGO010000001">
    <property type="protein sequence ID" value="NUW40211.1"/>
    <property type="molecule type" value="Genomic_DNA"/>
</dbReference>
<dbReference type="Proteomes" id="UP000546126">
    <property type="component" value="Unassembled WGS sequence"/>
</dbReference>
<evidence type="ECO:0000313" key="3">
    <source>
        <dbReference type="Proteomes" id="UP000546126"/>
    </source>
</evidence>
<dbReference type="PROSITE" id="PS51257">
    <property type="entry name" value="PROKAR_LIPOPROTEIN"/>
    <property type="match status" value="1"/>
</dbReference>
<dbReference type="AlphaFoldDB" id="A0A7Y6IL82"/>
<evidence type="ECO:0000313" key="2">
    <source>
        <dbReference type="EMBL" id="NUW40211.1"/>
    </source>
</evidence>
<sequence>MRIPSAAGSVLVVLALAAGCSAPSTPPPDPRPLGDVTAAPRECDLISANSIKIATGLSEYRASGTKMDMGRRFASCSVREEGASDSSLGLLIEVFDPSPDDAEDLENTKLSTKGEDLPEALGPGFAARRKNAKDKTIAFVYGWTPDYERLLTVNIIEHAPGRDSLADATEFFRQLKPLLLDHPK</sequence>
<dbReference type="RefSeq" id="WP_175599625.1">
    <property type="nucleotide sequence ID" value="NZ_JABWGO010000001.1"/>
</dbReference>
<keyword evidence="1" id="KW-0732">Signal</keyword>
<reference evidence="2 3" key="1">
    <citation type="submission" date="2020-06" db="EMBL/GenBank/DDBJ databases">
        <authorList>
            <person name="Chanama M."/>
        </authorList>
    </citation>
    <scope>NUCLEOTIDE SEQUENCE [LARGE SCALE GENOMIC DNA]</scope>
    <source>
        <strain evidence="2 3">TBRC6557</strain>
    </source>
</reference>
<feature type="chain" id="PRO_5030881666" description="DUF3558 domain-containing protein" evidence="1">
    <location>
        <begin position="18"/>
        <end position="184"/>
    </location>
</feature>
<feature type="signal peptide" evidence="1">
    <location>
        <begin position="1"/>
        <end position="17"/>
    </location>
</feature>
<accession>A0A7Y6IL82</accession>
<name>A0A7Y6IL82_9ACTN</name>
<organism evidence="2 3">
    <name type="scientific">Nonomuraea rhodomycinica</name>
    <dbReference type="NCBI Taxonomy" id="1712872"/>
    <lineage>
        <taxon>Bacteria</taxon>
        <taxon>Bacillati</taxon>
        <taxon>Actinomycetota</taxon>
        <taxon>Actinomycetes</taxon>
        <taxon>Streptosporangiales</taxon>
        <taxon>Streptosporangiaceae</taxon>
        <taxon>Nonomuraea</taxon>
    </lineage>
</organism>
<protein>
    <recommendedName>
        <fullName evidence="4">DUF3558 domain-containing protein</fullName>
    </recommendedName>
</protein>
<evidence type="ECO:0000256" key="1">
    <source>
        <dbReference type="SAM" id="SignalP"/>
    </source>
</evidence>
<evidence type="ECO:0008006" key="4">
    <source>
        <dbReference type="Google" id="ProtNLM"/>
    </source>
</evidence>
<gene>
    <name evidence="2" type="ORF">HT134_08695</name>
</gene>
<proteinExistence type="predicted"/>
<comment type="caution">
    <text evidence="2">The sequence shown here is derived from an EMBL/GenBank/DDBJ whole genome shotgun (WGS) entry which is preliminary data.</text>
</comment>